<dbReference type="OMA" id="WEMGEPP"/>
<reference evidence="4" key="2">
    <citation type="submission" date="2016-11" db="UniProtKB">
        <authorList>
            <consortium name="WormBaseParasite"/>
        </authorList>
    </citation>
    <scope>IDENTIFICATION</scope>
</reference>
<dbReference type="CTD" id="9947533"/>
<gene>
    <name evidence="2 4" type="ORF">LOAG_10091</name>
</gene>
<dbReference type="FunCoup" id="A0A1I7W0L9">
    <property type="interactions" value="7"/>
</dbReference>
<organism evidence="3 4">
    <name type="scientific">Loa loa</name>
    <name type="common">Eye worm</name>
    <name type="synonym">Filaria loa</name>
    <dbReference type="NCBI Taxonomy" id="7209"/>
    <lineage>
        <taxon>Eukaryota</taxon>
        <taxon>Metazoa</taxon>
        <taxon>Ecdysozoa</taxon>
        <taxon>Nematoda</taxon>
        <taxon>Chromadorea</taxon>
        <taxon>Rhabditida</taxon>
        <taxon>Spirurina</taxon>
        <taxon>Spiruromorpha</taxon>
        <taxon>Filarioidea</taxon>
        <taxon>Onchocercidae</taxon>
        <taxon>Loa</taxon>
    </lineage>
</organism>
<protein>
    <submittedName>
        <fullName evidence="4">DUF3707 domain-containing protein</fullName>
    </submittedName>
</protein>
<dbReference type="Proteomes" id="UP000095285">
    <property type="component" value="Unassembled WGS sequence"/>
</dbReference>
<sequence>MQLPVAYSCAATPPIATPTPIPTRPPTSAPAPTSTRPATPTSTRPPTPIPDPICCQPLLASPTNNTNLSNGIMSFTYSSNTCRSLAIATCTQPTIAPALQLMAGITVNQVNFVNIQSTTVSIPLVCNKARQWETAEPPLVVATIQCVLSTL</sequence>
<accession>A0A1I7W0L9</accession>
<dbReference type="eggNOG" id="ENOG502SXC1">
    <property type="taxonomic scope" value="Eukaryota"/>
</dbReference>
<proteinExistence type="predicted"/>
<feature type="compositionally biased region" description="Low complexity" evidence="1">
    <location>
        <begin position="30"/>
        <end position="42"/>
    </location>
</feature>
<evidence type="ECO:0000256" key="1">
    <source>
        <dbReference type="SAM" id="MobiDB-lite"/>
    </source>
</evidence>
<dbReference type="WBParaSite" id="EN70_8370">
    <property type="protein sequence ID" value="EN70_8370"/>
    <property type="gene ID" value="EN70_8370"/>
</dbReference>
<feature type="compositionally biased region" description="Pro residues" evidence="1">
    <location>
        <begin position="16"/>
        <end position="29"/>
    </location>
</feature>
<dbReference type="EMBL" id="JH712102">
    <property type="protein sequence ID" value="EFO18403.1"/>
    <property type="molecule type" value="Genomic_DNA"/>
</dbReference>
<name>A0A1I7W0L9_LOALO</name>
<dbReference type="AlphaFoldDB" id="A0A1I7W0L9"/>
<evidence type="ECO:0000313" key="3">
    <source>
        <dbReference type="Proteomes" id="UP000095285"/>
    </source>
</evidence>
<evidence type="ECO:0000313" key="2">
    <source>
        <dbReference type="EMBL" id="EFO18403.1"/>
    </source>
</evidence>
<dbReference type="GeneID" id="9947533"/>
<dbReference type="OrthoDB" id="5851039at2759"/>
<dbReference type="KEGG" id="loa:LOAG_10091"/>
<feature type="region of interest" description="Disordered" evidence="1">
    <location>
        <begin position="16"/>
        <end position="47"/>
    </location>
</feature>
<accession>A0A1S0TRS9</accession>
<keyword evidence="3" id="KW-1185">Reference proteome</keyword>
<dbReference type="RefSeq" id="XP_003145666.1">
    <property type="nucleotide sequence ID" value="XM_003145618.1"/>
</dbReference>
<evidence type="ECO:0000313" key="4">
    <source>
        <dbReference type="WBParaSite" id="EN70_8370"/>
    </source>
</evidence>
<reference evidence="2 3" key="1">
    <citation type="submission" date="2012-04" db="EMBL/GenBank/DDBJ databases">
        <title>The Genome Sequence of Loa loa.</title>
        <authorList>
            <consortium name="The Broad Institute Genome Sequencing Platform"/>
            <consortium name="Broad Institute Genome Sequencing Center for Infectious Disease"/>
            <person name="Nutman T.B."/>
            <person name="Fink D.L."/>
            <person name="Russ C."/>
            <person name="Young S."/>
            <person name="Zeng Q."/>
            <person name="Gargeya S."/>
            <person name="Alvarado L."/>
            <person name="Berlin A."/>
            <person name="Chapman S.B."/>
            <person name="Chen Z."/>
            <person name="Freedman E."/>
            <person name="Gellesch M."/>
            <person name="Goldberg J."/>
            <person name="Griggs A."/>
            <person name="Gujja S."/>
            <person name="Heilman E.R."/>
            <person name="Heiman D."/>
            <person name="Howarth C."/>
            <person name="Mehta T."/>
            <person name="Neiman D."/>
            <person name="Pearson M."/>
            <person name="Roberts A."/>
            <person name="Saif S."/>
            <person name="Shea T."/>
            <person name="Shenoy N."/>
            <person name="Sisk P."/>
            <person name="Stolte C."/>
            <person name="Sykes S."/>
            <person name="White J."/>
            <person name="Yandava C."/>
            <person name="Haas B."/>
            <person name="Henn M.R."/>
            <person name="Nusbaum C."/>
            <person name="Birren B."/>
        </authorList>
    </citation>
    <scope>NUCLEOTIDE SEQUENCE [LARGE SCALE GENOMIC DNA]</scope>
</reference>